<proteinExistence type="predicted"/>
<dbReference type="AlphaFoldDB" id="A0A2P2NET7"/>
<organism evidence="1">
    <name type="scientific">Rhizophora mucronata</name>
    <name type="common">Asiatic mangrove</name>
    <dbReference type="NCBI Taxonomy" id="61149"/>
    <lineage>
        <taxon>Eukaryota</taxon>
        <taxon>Viridiplantae</taxon>
        <taxon>Streptophyta</taxon>
        <taxon>Embryophyta</taxon>
        <taxon>Tracheophyta</taxon>
        <taxon>Spermatophyta</taxon>
        <taxon>Magnoliopsida</taxon>
        <taxon>eudicotyledons</taxon>
        <taxon>Gunneridae</taxon>
        <taxon>Pentapetalae</taxon>
        <taxon>rosids</taxon>
        <taxon>fabids</taxon>
        <taxon>Malpighiales</taxon>
        <taxon>Rhizophoraceae</taxon>
        <taxon>Rhizophora</taxon>
    </lineage>
</organism>
<evidence type="ECO:0000313" key="1">
    <source>
        <dbReference type="EMBL" id="MBX41006.1"/>
    </source>
</evidence>
<protein>
    <submittedName>
        <fullName evidence="1">Uncharacterized protein</fullName>
    </submittedName>
</protein>
<dbReference type="EMBL" id="GGEC01060522">
    <property type="protein sequence ID" value="MBX41006.1"/>
    <property type="molecule type" value="Transcribed_RNA"/>
</dbReference>
<name>A0A2P2NET7_RHIMU</name>
<sequence length="45" mass="5591">MRSFRMFRNFKNFFREQEVILKCFEFLCGESELKRCVKKLVNPKI</sequence>
<accession>A0A2P2NET7</accession>
<reference evidence="1" key="1">
    <citation type="submission" date="2018-02" db="EMBL/GenBank/DDBJ databases">
        <title>Rhizophora mucronata_Transcriptome.</title>
        <authorList>
            <person name="Meera S.P."/>
            <person name="Sreeshan A."/>
            <person name="Augustine A."/>
        </authorList>
    </citation>
    <scope>NUCLEOTIDE SEQUENCE</scope>
    <source>
        <tissue evidence="1">Leaf</tissue>
    </source>
</reference>